<dbReference type="EMBL" id="JAUZMY010000001">
    <property type="protein sequence ID" value="MEE2035627.1"/>
    <property type="molecule type" value="Genomic_DNA"/>
</dbReference>
<keyword evidence="2" id="KW-0805">Transcription regulation</keyword>
<keyword evidence="7" id="KW-1185">Reference proteome</keyword>
<dbReference type="Gene3D" id="3.40.190.10">
    <property type="entry name" value="Periplasmic binding protein-like II"/>
    <property type="match status" value="2"/>
</dbReference>
<keyword evidence="3" id="KW-0238">DNA-binding</keyword>
<keyword evidence="4" id="KW-0804">Transcription</keyword>
<evidence type="ECO:0000256" key="3">
    <source>
        <dbReference type="ARBA" id="ARBA00023125"/>
    </source>
</evidence>
<sequence length="308" mass="32763">MTDWDLRKLRVLRALEEFGTVRATAEALSMTPSAVSQQLSSLSHQVGVALLEAHGRRVRLTDAAHVLLRHTDIVLAQLERAEAELDGFVRGEIGHVRVGAFATAIPRLVVPALNALRREYPGLTTKVHQADAAEVYDLLSAGEIDVGLSLAAQAPSAHDGRHDRRELLTDPLDVALPAHHRLASARALRLRDLSDEPWIYGASGPWRDITLSACAQAGFVPEQAHVASDWRAILDMVAAGMGVALVPRLADASGSPGVGLRVTHPDQPRRHVVTAVRSGAGEHPRIAAVLGALAQTAAGLGGTSVQLN</sequence>
<dbReference type="SUPFAM" id="SSF46785">
    <property type="entry name" value="Winged helix' DNA-binding domain"/>
    <property type="match status" value="1"/>
</dbReference>
<dbReference type="InterPro" id="IPR036388">
    <property type="entry name" value="WH-like_DNA-bd_sf"/>
</dbReference>
<evidence type="ECO:0000256" key="2">
    <source>
        <dbReference type="ARBA" id="ARBA00023015"/>
    </source>
</evidence>
<dbReference type="InterPro" id="IPR036390">
    <property type="entry name" value="WH_DNA-bd_sf"/>
</dbReference>
<dbReference type="CDD" id="cd08423">
    <property type="entry name" value="PBP2_LTTR_like_6"/>
    <property type="match status" value="1"/>
</dbReference>
<evidence type="ECO:0000256" key="4">
    <source>
        <dbReference type="ARBA" id="ARBA00023163"/>
    </source>
</evidence>
<dbReference type="SUPFAM" id="SSF53850">
    <property type="entry name" value="Periplasmic binding protein-like II"/>
    <property type="match status" value="1"/>
</dbReference>
<dbReference type="InterPro" id="IPR005119">
    <property type="entry name" value="LysR_subst-bd"/>
</dbReference>
<evidence type="ECO:0000256" key="1">
    <source>
        <dbReference type="ARBA" id="ARBA00009437"/>
    </source>
</evidence>
<reference evidence="6 7" key="1">
    <citation type="submission" date="2023-08" db="EMBL/GenBank/DDBJ databases">
        <authorList>
            <person name="Girao M."/>
            <person name="Carvalho M.F."/>
        </authorList>
    </citation>
    <scope>NUCLEOTIDE SEQUENCE [LARGE SCALE GENOMIC DNA]</scope>
    <source>
        <strain evidence="6 7">CT-R113</strain>
    </source>
</reference>
<evidence type="ECO:0000313" key="6">
    <source>
        <dbReference type="EMBL" id="MEE2035627.1"/>
    </source>
</evidence>
<dbReference type="Proteomes" id="UP001356095">
    <property type="component" value="Unassembled WGS sequence"/>
</dbReference>
<name>A0ABU7K052_9ACTN</name>
<comment type="caution">
    <text evidence="6">The sequence shown here is derived from an EMBL/GenBank/DDBJ whole genome shotgun (WGS) entry which is preliminary data.</text>
</comment>
<evidence type="ECO:0000259" key="5">
    <source>
        <dbReference type="PROSITE" id="PS50931"/>
    </source>
</evidence>
<feature type="domain" description="HTH lysR-type" evidence="5">
    <location>
        <begin position="4"/>
        <end position="61"/>
    </location>
</feature>
<dbReference type="Gene3D" id="1.10.10.10">
    <property type="entry name" value="Winged helix-like DNA-binding domain superfamily/Winged helix DNA-binding domain"/>
    <property type="match status" value="1"/>
</dbReference>
<dbReference type="Pfam" id="PF00126">
    <property type="entry name" value="HTH_1"/>
    <property type="match status" value="1"/>
</dbReference>
<dbReference type="PANTHER" id="PTHR30346:SF29">
    <property type="entry name" value="LYSR SUBSTRATE-BINDING"/>
    <property type="match status" value="1"/>
</dbReference>
<proteinExistence type="inferred from homology"/>
<gene>
    <name evidence="6" type="ORF">Q8791_00130</name>
</gene>
<evidence type="ECO:0000313" key="7">
    <source>
        <dbReference type="Proteomes" id="UP001356095"/>
    </source>
</evidence>
<accession>A0ABU7K052</accession>
<dbReference type="InterPro" id="IPR000847">
    <property type="entry name" value="LysR_HTH_N"/>
</dbReference>
<protein>
    <submittedName>
        <fullName evidence="6">LysR substrate-binding domain-containing protein</fullName>
    </submittedName>
</protein>
<dbReference type="PANTHER" id="PTHR30346">
    <property type="entry name" value="TRANSCRIPTIONAL DUAL REGULATOR HCAR-RELATED"/>
    <property type="match status" value="1"/>
</dbReference>
<organism evidence="6 7">
    <name type="scientific">Nocardiopsis codii</name>
    <dbReference type="NCBI Taxonomy" id="3065942"/>
    <lineage>
        <taxon>Bacteria</taxon>
        <taxon>Bacillati</taxon>
        <taxon>Actinomycetota</taxon>
        <taxon>Actinomycetes</taxon>
        <taxon>Streptosporangiales</taxon>
        <taxon>Nocardiopsidaceae</taxon>
        <taxon>Nocardiopsis</taxon>
    </lineage>
</organism>
<dbReference type="Pfam" id="PF03466">
    <property type="entry name" value="LysR_substrate"/>
    <property type="match status" value="1"/>
</dbReference>
<dbReference type="RefSeq" id="WP_330089465.1">
    <property type="nucleotide sequence ID" value="NZ_JAUZMY010000001.1"/>
</dbReference>
<comment type="similarity">
    <text evidence="1">Belongs to the LysR transcriptional regulatory family.</text>
</comment>
<dbReference type="PROSITE" id="PS50931">
    <property type="entry name" value="HTH_LYSR"/>
    <property type="match status" value="1"/>
</dbReference>